<dbReference type="InterPro" id="IPR036249">
    <property type="entry name" value="Thioredoxin-like_sf"/>
</dbReference>
<evidence type="ECO:0000256" key="3">
    <source>
        <dbReference type="ARBA" id="ARBA00023002"/>
    </source>
</evidence>
<reference evidence="5" key="1">
    <citation type="submission" date="2018-05" db="EMBL/GenBank/DDBJ databases">
        <authorList>
            <person name="Lanie J.A."/>
            <person name="Ng W.-L."/>
            <person name="Kazmierczak K.M."/>
            <person name="Andrzejewski T.M."/>
            <person name="Davidsen T.M."/>
            <person name="Wayne K.J."/>
            <person name="Tettelin H."/>
            <person name="Glass J.I."/>
            <person name="Rusch D."/>
            <person name="Podicherti R."/>
            <person name="Tsui H.-C.T."/>
            <person name="Winkler M.E."/>
        </authorList>
    </citation>
    <scope>NUCLEOTIDE SEQUENCE</scope>
</reference>
<dbReference type="PIRSF" id="PIRSF000303">
    <property type="entry name" value="Glutathion_perox"/>
    <property type="match status" value="1"/>
</dbReference>
<dbReference type="EMBL" id="UINC01040766">
    <property type="protein sequence ID" value="SVB41103.1"/>
    <property type="molecule type" value="Genomic_DNA"/>
</dbReference>
<name>A0A382DTV8_9ZZZZ</name>
<dbReference type="AlphaFoldDB" id="A0A382DTV8"/>
<dbReference type="PROSITE" id="PS51352">
    <property type="entry name" value="THIOREDOXIN_2"/>
    <property type="match status" value="1"/>
</dbReference>
<gene>
    <name evidence="5" type="ORF">METZ01_LOCUS193957</name>
</gene>
<dbReference type="InterPro" id="IPR013766">
    <property type="entry name" value="Thioredoxin_domain"/>
</dbReference>
<evidence type="ECO:0000256" key="1">
    <source>
        <dbReference type="ARBA" id="ARBA00006926"/>
    </source>
</evidence>
<dbReference type="PRINTS" id="PR01011">
    <property type="entry name" value="GLUTPROXDASE"/>
</dbReference>
<accession>A0A382DTV8</accession>
<dbReference type="SUPFAM" id="SSF52833">
    <property type="entry name" value="Thioredoxin-like"/>
    <property type="match status" value="1"/>
</dbReference>
<dbReference type="InterPro" id="IPR029759">
    <property type="entry name" value="GPX_AS"/>
</dbReference>
<dbReference type="PROSITE" id="PS00460">
    <property type="entry name" value="GLUTATHIONE_PEROXID_1"/>
    <property type="match status" value="1"/>
</dbReference>
<dbReference type="Gene3D" id="3.40.30.10">
    <property type="entry name" value="Glutaredoxin"/>
    <property type="match status" value="1"/>
</dbReference>
<dbReference type="PROSITE" id="PS51355">
    <property type="entry name" value="GLUTATHIONE_PEROXID_3"/>
    <property type="match status" value="1"/>
</dbReference>
<proteinExistence type="inferred from homology"/>
<comment type="similarity">
    <text evidence="1">Belongs to the glutathione peroxidase family.</text>
</comment>
<dbReference type="GO" id="GO:0004601">
    <property type="term" value="F:peroxidase activity"/>
    <property type="evidence" value="ECO:0007669"/>
    <property type="project" value="UniProtKB-KW"/>
</dbReference>
<dbReference type="Pfam" id="PF00255">
    <property type="entry name" value="GSHPx"/>
    <property type="match status" value="1"/>
</dbReference>
<dbReference type="PANTHER" id="PTHR11592:SF78">
    <property type="entry name" value="GLUTATHIONE PEROXIDASE"/>
    <property type="match status" value="1"/>
</dbReference>
<protein>
    <recommendedName>
        <fullName evidence="4">Thioredoxin domain-containing protein</fullName>
    </recommendedName>
</protein>
<dbReference type="PANTHER" id="PTHR11592">
    <property type="entry name" value="GLUTATHIONE PEROXIDASE"/>
    <property type="match status" value="1"/>
</dbReference>
<dbReference type="InterPro" id="IPR000889">
    <property type="entry name" value="Glutathione_peroxidase"/>
</dbReference>
<evidence type="ECO:0000256" key="2">
    <source>
        <dbReference type="ARBA" id="ARBA00022559"/>
    </source>
</evidence>
<dbReference type="GO" id="GO:0034599">
    <property type="term" value="P:cellular response to oxidative stress"/>
    <property type="evidence" value="ECO:0007669"/>
    <property type="project" value="TreeGrafter"/>
</dbReference>
<sequence>MKKEKSFCVCLIFFYVFTASASENLFQLKAPDIDGNQLPLSEFKGQVVLVVNTASKCGFTYQYEGLERIYRKYRDRGFVVLGFPSDDFWQELDSNEEIKEFCEGYQISFPLFAVGPVRGSDKQEVFRFLTSKNNSRLSGEVRWNFEKFLVNREGKLVERYRSGQDPDENPLIERLESLL</sequence>
<keyword evidence="2" id="KW-0575">Peroxidase</keyword>
<feature type="domain" description="Thioredoxin" evidence="4">
    <location>
        <begin position="19"/>
        <end position="179"/>
    </location>
</feature>
<evidence type="ECO:0000313" key="5">
    <source>
        <dbReference type="EMBL" id="SVB41103.1"/>
    </source>
</evidence>
<keyword evidence="3" id="KW-0560">Oxidoreductase</keyword>
<evidence type="ECO:0000259" key="4">
    <source>
        <dbReference type="PROSITE" id="PS51352"/>
    </source>
</evidence>
<organism evidence="5">
    <name type="scientific">marine metagenome</name>
    <dbReference type="NCBI Taxonomy" id="408172"/>
    <lineage>
        <taxon>unclassified sequences</taxon>
        <taxon>metagenomes</taxon>
        <taxon>ecological metagenomes</taxon>
    </lineage>
</organism>
<dbReference type="CDD" id="cd00340">
    <property type="entry name" value="GSH_Peroxidase"/>
    <property type="match status" value="1"/>
</dbReference>